<comment type="catalytic activity">
    <reaction evidence="1">
        <text>a phosphate monoester + H2O = an alcohol + phosphate</text>
        <dbReference type="Rhea" id="RHEA:15017"/>
        <dbReference type="ChEBI" id="CHEBI:15377"/>
        <dbReference type="ChEBI" id="CHEBI:30879"/>
        <dbReference type="ChEBI" id="CHEBI:43474"/>
        <dbReference type="ChEBI" id="CHEBI:67140"/>
        <dbReference type="EC" id="3.1.3.2"/>
    </reaction>
</comment>
<comment type="similarity">
    <text evidence="2">Belongs to the histidine acid phosphatase family.</text>
</comment>
<dbReference type="OrthoDB" id="10257284at2759"/>
<evidence type="ECO:0000313" key="10">
    <source>
        <dbReference type="Proteomes" id="UP000694843"/>
    </source>
</evidence>
<sequence length="427" mass="47591">MSSTAASIIMAVNVLLCFVFGLAFGIEESSLKNVHQVHVLFRHGDRAPVSSFPLAPHNSESLWPNGFAQLTKSGLQRQQALGRWFRKRYDRLLSRHWNASQISVTSTSVDRTLNSAQANLQGLYADMDPARRFDDTLNWSPVPVRTTPMAEDRLLYLDDWCPRIPKEVERLNDDPVVAALTAQCAPLFKLLTERLGETVESIEQVEFAHDYFQILLDNGYALLFTGFSPLLRKIVDDMKVKLTNAENLPNRSIAQKHTSGESEQTSSTANFFMYSGHDTTVAANLQALGVYNHENPPYAATVIYELHVVQGKAYVQVLYHNESSSTHLLTLPDCDALCPIDKFESLLAPVLPTDLEKECQVPGQEVADTHDSVMAGLANLLSYGVTVSAVLLVLNALVSLTLLCLVWSWRRRLKNLQAYTLLAQDTS</sequence>
<dbReference type="OMA" id="HTYTHAN"/>
<organism evidence="10 11">
    <name type="scientific">Hyalella azteca</name>
    <name type="common">Amphipod</name>
    <dbReference type="NCBI Taxonomy" id="294128"/>
    <lineage>
        <taxon>Eukaryota</taxon>
        <taxon>Metazoa</taxon>
        <taxon>Ecdysozoa</taxon>
        <taxon>Arthropoda</taxon>
        <taxon>Crustacea</taxon>
        <taxon>Multicrustacea</taxon>
        <taxon>Malacostraca</taxon>
        <taxon>Eumalacostraca</taxon>
        <taxon>Peracarida</taxon>
        <taxon>Amphipoda</taxon>
        <taxon>Senticaudata</taxon>
        <taxon>Talitrida</taxon>
        <taxon>Talitroidea</taxon>
        <taxon>Hyalellidae</taxon>
        <taxon>Hyalella</taxon>
    </lineage>
</organism>
<keyword evidence="8" id="KW-1133">Transmembrane helix</keyword>
<feature type="signal peptide" evidence="9">
    <location>
        <begin position="1"/>
        <end position="25"/>
    </location>
</feature>
<dbReference type="InterPro" id="IPR050645">
    <property type="entry name" value="Histidine_acid_phosphatase"/>
</dbReference>
<dbReference type="AlphaFoldDB" id="A0A8B7PDQ2"/>
<evidence type="ECO:0000256" key="1">
    <source>
        <dbReference type="ARBA" id="ARBA00000032"/>
    </source>
</evidence>
<keyword evidence="5" id="KW-0378">Hydrolase</keyword>
<dbReference type="Proteomes" id="UP000694843">
    <property type="component" value="Unplaced"/>
</dbReference>
<dbReference type="RefSeq" id="XP_018023767.1">
    <property type="nucleotide sequence ID" value="XM_018168278.2"/>
</dbReference>
<dbReference type="InterPro" id="IPR000560">
    <property type="entry name" value="His_Pase_clade-2"/>
</dbReference>
<evidence type="ECO:0000256" key="6">
    <source>
        <dbReference type="ARBA" id="ARBA00023157"/>
    </source>
</evidence>
<dbReference type="Gene3D" id="3.40.50.1240">
    <property type="entry name" value="Phosphoglycerate mutase-like"/>
    <property type="match status" value="1"/>
</dbReference>
<keyword evidence="6" id="KW-1015">Disulfide bond</keyword>
<feature type="chain" id="PRO_5034227280" description="acid phosphatase" evidence="9">
    <location>
        <begin position="26"/>
        <end position="427"/>
    </location>
</feature>
<proteinExistence type="inferred from homology"/>
<keyword evidence="4 9" id="KW-0732">Signal</keyword>
<accession>A0A8B7PDQ2</accession>
<evidence type="ECO:0000256" key="7">
    <source>
        <dbReference type="ARBA" id="ARBA00023180"/>
    </source>
</evidence>
<keyword evidence="8" id="KW-0472">Membrane</keyword>
<feature type="transmembrane region" description="Helical" evidence="8">
    <location>
        <begin position="380"/>
        <end position="407"/>
    </location>
</feature>
<name>A0A8B7PDQ2_HYAAZ</name>
<keyword evidence="10" id="KW-1185">Reference proteome</keyword>
<dbReference type="PANTHER" id="PTHR11567:SF211">
    <property type="entry name" value="PROSTATIC ACID PHOSPHATASE"/>
    <property type="match status" value="1"/>
</dbReference>
<dbReference type="SUPFAM" id="SSF53254">
    <property type="entry name" value="Phosphoglycerate mutase-like"/>
    <property type="match status" value="1"/>
</dbReference>
<dbReference type="PANTHER" id="PTHR11567">
    <property type="entry name" value="ACID PHOSPHATASE-RELATED"/>
    <property type="match status" value="1"/>
</dbReference>
<gene>
    <name evidence="11" type="primary">LOC108679619</name>
</gene>
<dbReference type="CDD" id="cd07061">
    <property type="entry name" value="HP_HAP_like"/>
    <property type="match status" value="1"/>
</dbReference>
<dbReference type="Pfam" id="PF00328">
    <property type="entry name" value="His_Phos_2"/>
    <property type="match status" value="2"/>
</dbReference>
<dbReference type="KEGG" id="hazt:108679619"/>
<dbReference type="GeneID" id="108679619"/>
<reference evidence="11" key="1">
    <citation type="submission" date="2025-08" db="UniProtKB">
        <authorList>
            <consortium name="RefSeq"/>
        </authorList>
    </citation>
    <scope>IDENTIFICATION</scope>
    <source>
        <tissue evidence="11">Whole organism</tissue>
    </source>
</reference>
<dbReference type="EC" id="3.1.3.2" evidence="3"/>
<keyword evidence="8" id="KW-0812">Transmembrane</keyword>
<evidence type="ECO:0000256" key="8">
    <source>
        <dbReference type="SAM" id="Phobius"/>
    </source>
</evidence>
<protein>
    <recommendedName>
        <fullName evidence="3">acid phosphatase</fullName>
        <ecNumber evidence="3">3.1.3.2</ecNumber>
    </recommendedName>
</protein>
<evidence type="ECO:0000256" key="3">
    <source>
        <dbReference type="ARBA" id="ARBA00012646"/>
    </source>
</evidence>
<evidence type="ECO:0000256" key="4">
    <source>
        <dbReference type="ARBA" id="ARBA00022729"/>
    </source>
</evidence>
<evidence type="ECO:0000256" key="2">
    <source>
        <dbReference type="ARBA" id="ARBA00005375"/>
    </source>
</evidence>
<dbReference type="InterPro" id="IPR033379">
    <property type="entry name" value="Acid_Pase_AS"/>
</dbReference>
<evidence type="ECO:0000256" key="5">
    <source>
        <dbReference type="ARBA" id="ARBA00022801"/>
    </source>
</evidence>
<dbReference type="PROSITE" id="PS00616">
    <property type="entry name" value="HIS_ACID_PHOSPHAT_1"/>
    <property type="match status" value="1"/>
</dbReference>
<dbReference type="GO" id="GO:0003993">
    <property type="term" value="F:acid phosphatase activity"/>
    <property type="evidence" value="ECO:0007669"/>
    <property type="project" value="UniProtKB-EC"/>
</dbReference>
<evidence type="ECO:0000256" key="9">
    <source>
        <dbReference type="SAM" id="SignalP"/>
    </source>
</evidence>
<keyword evidence="7" id="KW-0325">Glycoprotein</keyword>
<evidence type="ECO:0000313" key="11">
    <source>
        <dbReference type="RefSeq" id="XP_018023767.1"/>
    </source>
</evidence>
<dbReference type="InterPro" id="IPR029033">
    <property type="entry name" value="His_PPase_superfam"/>
</dbReference>